<keyword evidence="2" id="KW-0186">Copper</keyword>
<dbReference type="Gene3D" id="2.60.40.200">
    <property type="entry name" value="Superoxide dismutase, copper/zinc binding domain"/>
    <property type="match status" value="1"/>
</dbReference>
<organism evidence="4 5">
    <name type="scientific">Sphingobium quisquiliarum P25</name>
    <dbReference type="NCBI Taxonomy" id="1329909"/>
    <lineage>
        <taxon>Bacteria</taxon>
        <taxon>Pseudomonadati</taxon>
        <taxon>Pseudomonadota</taxon>
        <taxon>Alphaproteobacteria</taxon>
        <taxon>Sphingomonadales</taxon>
        <taxon>Sphingomonadaceae</taxon>
        <taxon>Sphingobium</taxon>
    </lineage>
</organism>
<gene>
    <name evidence="4" type="ORF">L288_09625</name>
</gene>
<dbReference type="Proteomes" id="UP000015525">
    <property type="component" value="Unassembled WGS sequence"/>
</dbReference>
<dbReference type="Pfam" id="PF00080">
    <property type="entry name" value="Sod_Cu"/>
    <property type="match status" value="1"/>
</dbReference>
<dbReference type="InterPro" id="IPR018152">
    <property type="entry name" value="SOD_Cu/Zn_BS"/>
</dbReference>
<protein>
    <recommendedName>
        <fullName evidence="2">Superoxide dismutase [Cu-Zn]</fullName>
        <ecNumber evidence="2">1.15.1.1</ecNumber>
    </recommendedName>
</protein>
<keyword evidence="2" id="KW-0560">Oxidoreductase</keyword>
<comment type="cofactor">
    <cofactor evidence="2">
        <name>Zn(2+)</name>
        <dbReference type="ChEBI" id="CHEBI:29105"/>
    </cofactor>
    <text evidence="2">Binds 1 zinc ion per subunit.</text>
</comment>
<keyword evidence="5" id="KW-1185">Reference proteome</keyword>
<dbReference type="PRINTS" id="PR00068">
    <property type="entry name" value="CUZNDISMTASE"/>
</dbReference>
<comment type="function">
    <text evidence="2">Destroys radicals which are normally produced within the cells and which are toxic to biological systems.</text>
</comment>
<reference evidence="4 5" key="1">
    <citation type="journal article" date="2013" name="Genome Announc.">
        <title>Draft Genome Sequence of Sphingobium quisquiliarum Strain P25T, a Novel Hexachlorocyclohexane (HCH)-Degrading Bacterium Isolated from an HCH Dumpsite.</title>
        <authorList>
            <person name="Kumar Singh A."/>
            <person name="Sangwan N."/>
            <person name="Sharma A."/>
            <person name="Gupta V."/>
            <person name="Khurana J.P."/>
            <person name="Lal R."/>
        </authorList>
    </citation>
    <scope>NUCLEOTIDE SEQUENCE [LARGE SCALE GENOMIC DNA]</scope>
    <source>
        <strain evidence="4 5">P25</strain>
    </source>
</reference>
<dbReference type="PATRIC" id="fig|1329909.3.peg.1860"/>
<dbReference type="GO" id="GO:0005507">
    <property type="term" value="F:copper ion binding"/>
    <property type="evidence" value="ECO:0007669"/>
    <property type="project" value="InterPro"/>
</dbReference>
<proteinExistence type="inferred from homology"/>
<dbReference type="GO" id="GO:0004784">
    <property type="term" value="F:superoxide dismutase activity"/>
    <property type="evidence" value="ECO:0007669"/>
    <property type="project" value="UniProtKB-EC"/>
</dbReference>
<dbReference type="InterPro" id="IPR024134">
    <property type="entry name" value="SOD_Cu/Zn_/chaperone"/>
</dbReference>
<dbReference type="PANTHER" id="PTHR10003">
    <property type="entry name" value="SUPEROXIDE DISMUTASE CU-ZN -RELATED"/>
    <property type="match status" value="1"/>
</dbReference>
<evidence type="ECO:0000259" key="3">
    <source>
        <dbReference type="Pfam" id="PF00080"/>
    </source>
</evidence>
<dbReference type="SUPFAM" id="SSF49329">
    <property type="entry name" value="Cu,Zn superoxide dismutase-like"/>
    <property type="match status" value="1"/>
</dbReference>
<evidence type="ECO:0000256" key="2">
    <source>
        <dbReference type="RuleBase" id="RU000393"/>
    </source>
</evidence>
<dbReference type="InterPro" id="IPR001424">
    <property type="entry name" value="SOD_Cu_Zn_dom"/>
</dbReference>
<keyword evidence="2" id="KW-0862">Zinc</keyword>
<name>T0I6R8_9SPHN</name>
<evidence type="ECO:0000313" key="4">
    <source>
        <dbReference type="EMBL" id="EQB07355.1"/>
    </source>
</evidence>
<comment type="catalytic activity">
    <reaction evidence="2">
        <text>2 superoxide + 2 H(+) = H2O2 + O2</text>
        <dbReference type="Rhea" id="RHEA:20696"/>
        <dbReference type="ChEBI" id="CHEBI:15378"/>
        <dbReference type="ChEBI" id="CHEBI:15379"/>
        <dbReference type="ChEBI" id="CHEBI:16240"/>
        <dbReference type="ChEBI" id="CHEBI:18421"/>
        <dbReference type="EC" id="1.15.1.1"/>
    </reaction>
</comment>
<keyword evidence="2" id="KW-0479">Metal-binding</keyword>
<dbReference type="EMBL" id="ATHO01000081">
    <property type="protein sequence ID" value="EQB07355.1"/>
    <property type="molecule type" value="Genomic_DNA"/>
</dbReference>
<dbReference type="AlphaFoldDB" id="T0I6R8"/>
<feature type="domain" description="Superoxide dismutase copper/zinc binding" evidence="3">
    <location>
        <begin position="7"/>
        <end position="127"/>
    </location>
</feature>
<comment type="caution">
    <text evidence="4">The sequence shown here is derived from an EMBL/GenBank/DDBJ whole genome shotgun (WGS) entry which is preliminary data.</text>
</comment>
<dbReference type="InterPro" id="IPR036423">
    <property type="entry name" value="SOD-like_Cu/Zn_dom_sf"/>
</dbReference>
<comment type="cofactor">
    <cofactor evidence="2">
        <name>Cu cation</name>
        <dbReference type="ChEBI" id="CHEBI:23378"/>
    </cofactor>
    <text evidence="2">Binds 1 copper ion per subunit.</text>
</comment>
<evidence type="ECO:0000256" key="1">
    <source>
        <dbReference type="ARBA" id="ARBA00010457"/>
    </source>
</evidence>
<accession>T0I6R8</accession>
<evidence type="ECO:0000313" key="5">
    <source>
        <dbReference type="Proteomes" id="UP000015525"/>
    </source>
</evidence>
<comment type="similarity">
    <text evidence="1 2">Belongs to the Cu-Zn superoxide dismutase family.</text>
</comment>
<dbReference type="PROSITE" id="PS00332">
    <property type="entry name" value="SOD_CU_ZN_2"/>
    <property type="match status" value="1"/>
</dbReference>
<dbReference type="EC" id="1.15.1.1" evidence="2"/>
<sequence length="130" mass="12917">MTEAADGLHVTINATGLTPGIHAVHVHGTGVCTPPDFTSAGGHWNPTGRQHGKDNPAGMHMGDMPNMLAGADGSGQMEYVIPGAMLRSGSTPLLDADGAAIVIHAQADDNKSDPAGNAGGRVACGVVSAG</sequence>
<dbReference type="CDD" id="cd00305">
    <property type="entry name" value="Cu-Zn_Superoxide_Dismutase"/>
    <property type="match status" value="1"/>
</dbReference>